<dbReference type="STRING" id="870435.A0A0C3PEE5"/>
<accession>A0A0C3PEE5</accession>
<reference evidence="3" key="2">
    <citation type="submission" date="2015-01" db="EMBL/GenBank/DDBJ databases">
        <title>Evolutionary Origins and Diversification of the Mycorrhizal Mutualists.</title>
        <authorList>
            <consortium name="DOE Joint Genome Institute"/>
            <consortium name="Mycorrhizal Genomics Consortium"/>
            <person name="Kohler A."/>
            <person name="Kuo A."/>
            <person name="Nagy L.G."/>
            <person name="Floudas D."/>
            <person name="Copeland A."/>
            <person name="Barry K.W."/>
            <person name="Cichocki N."/>
            <person name="Veneault-Fourrey C."/>
            <person name="LaButti K."/>
            <person name="Lindquist E.A."/>
            <person name="Lipzen A."/>
            <person name="Lundell T."/>
            <person name="Morin E."/>
            <person name="Murat C."/>
            <person name="Riley R."/>
            <person name="Ohm R."/>
            <person name="Sun H."/>
            <person name="Tunlid A."/>
            <person name="Henrissat B."/>
            <person name="Grigoriev I.V."/>
            <person name="Hibbett D.S."/>
            <person name="Martin F."/>
        </authorList>
    </citation>
    <scope>NUCLEOTIDE SEQUENCE [LARGE SCALE GENOMIC DNA]</scope>
    <source>
        <strain evidence="3">Marx 270</strain>
    </source>
</reference>
<sequence>MPPQHIVTLHIATPTAQPTSTPLAPPPVPPKTPVPTSGNSSSSAQQMLATYILMSPSTKTTVDNLMDAERAHSSTSHWSKVHRPLLFDLDEHTPVVTPDDTALPISNLIDDLADASYHVPLTLFTYEALSRLQNEPHSVKITKLHHKGQNIYVLDISQFPKEANMHPLDWYSAWECYLEWIGECLGSVLRHMWSCHFHFLTQKDDFLDSFTAILKFDIEIHRKCASDPKFTLTIDQYKSHFVQLLIKVSNSSSSEKSSFRTQCYLPYDRKPCQDVANDSFRGNQRSQPTCLICTHPSHKYSLCSEETMPKGQQTFARSREGKLVRRDNNSPICFPFQLTAAKKPCHDNHPDQHICAVCGSCDHGASNHKSA</sequence>
<dbReference type="EMBL" id="KN831964">
    <property type="protein sequence ID" value="KIO06219.1"/>
    <property type="molecule type" value="Genomic_DNA"/>
</dbReference>
<evidence type="ECO:0000313" key="2">
    <source>
        <dbReference type="EMBL" id="KIO06219.1"/>
    </source>
</evidence>
<reference evidence="2 3" key="1">
    <citation type="submission" date="2014-04" db="EMBL/GenBank/DDBJ databases">
        <authorList>
            <consortium name="DOE Joint Genome Institute"/>
            <person name="Kuo A."/>
            <person name="Kohler A."/>
            <person name="Costa M.D."/>
            <person name="Nagy L.G."/>
            <person name="Floudas D."/>
            <person name="Copeland A."/>
            <person name="Barry K.W."/>
            <person name="Cichocki N."/>
            <person name="Veneault-Fourrey C."/>
            <person name="LaButti K."/>
            <person name="Lindquist E.A."/>
            <person name="Lipzen A."/>
            <person name="Lundell T."/>
            <person name="Morin E."/>
            <person name="Murat C."/>
            <person name="Sun H."/>
            <person name="Tunlid A."/>
            <person name="Henrissat B."/>
            <person name="Grigoriev I.V."/>
            <person name="Hibbett D.S."/>
            <person name="Martin F."/>
            <person name="Nordberg H.P."/>
            <person name="Cantor M.N."/>
            <person name="Hua S.X."/>
        </authorList>
    </citation>
    <scope>NUCLEOTIDE SEQUENCE [LARGE SCALE GENOMIC DNA]</scope>
    <source>
        <strain evidence="2 3">Marx 270</strain>
    </source>
</reference>
<gene>
    <name evidence="2" type="ORF">M404DRAFT_947270</name>
</gene>
<dbReference type="InParanoid" id="A0A0C3PEE5"/>
<dbReference type="AlphaFoldDB" id="A0A0C3PEE5"/>
<evidence type="ECO:0000313" key="3">
    <source>
        <dbReference type="Proteomes" id="UP000054217"/>
    </source>
</evidence>
<feature type="region of interest" description="Disordered" evidence="1">
    <location>
        <begin position="1"/>
        <end position="43"/>
    </location>
</feature>
<organism evidence="2 3">
    <name type="scientific">Pisolithus tinctorius Marx 270</name>
    <dbReference type="NCBI Taxonomy" id="870435"/>
    <lineage>
        <taxon>Eukaryota</taxon>
        <taxon>Fungi</taxon>
        <taxon>Dikarya</taxon>
        <taxon>Basidiomycota</taxon>
        <taxon>Agaricomycotina</taxon>
        <taxon>Agaricomycetes</taxon>
        <taxon>Agaricomycetidae</taxon>
        <taxon>Boletales</taxon>
        <taxon>Sclerodermatineae</taxon>
        <taxon>Pisolithaceae</taxon>
        <taxon>Pisolithus</taxon>
    </lineage>
</organism>
<feature type="compositionally biased region" description="Pro residues" evidence="1">
    <location>
        <begin position="23"/>
        <end position="33"/>
    </location>
</feature>
<keyword evidence="3" id="KW-1185">Reference proteome</keyword>
<proteinExistence type="predicted"/>
<feature type="compositionally biased region" description="Low complexity" evidence="1">
    <location>
        <begin position="12"/>
        <end position="22"/>
    </location>
</feature>
<dbReference type="Proteomes" id="UP000054217">
    <property type="component" value="Unassembled WGS sequence"/>
</dbReference>
<protein>
    <submittedName>
        <fullName evidence="2">Uncharacterized protein</fullName>
    </submittedName>
</protein>
<evidence type="ECO:0000256" key="1">
    <source>
        <dbReference type="SAM" id="MobiDB-lite"/>
    </source>
</evidence>
<name>A0A0C3PEE5_PISTI</name>
<dbReference type="OrthoDB" id="3259848at2759"/>
<dbReference type="HOGENOM" id="CLU_043065_1_0_1"/>